<dbReference type="PANTHER" id="PTHR33096">
    <property type="entry name" value="CXC2 DOMAIN-CONTAINING PROTEIN"/>
    <property type="match status" value="1"/>
</dbReference>
<dbReference type="STRING" id="1165861.A0A0L0VQJ9"/>
<protein>
    <submittedName>
        <fullName evidence="1">Uncharacterized protein</fullName>
    </submittedName>
</protein>
<keyword evidence="2" id="KW-1185">Reference proteome</keyword>
<sequence>MTLAEFQLIDLDDPLWNDGRFYHTQAPWATDPLVRGAIRAVLLLDCVEEEMELLTQELDQAISWAHGYRAAILSKMAEIKLAAEEPVDVNGNQFSSFLTGFSMKGRL</sequence>
<dbReference type="PANTHER" id="PTHR33096:SF1">
    <property type="entry name" value="CXC1-LIKE CYSTEINE CLUSTER ASSOCIATED WITH KDZ TRANSPOSASES DOMAIN-CONTAINING PROTEIN"/>
    <property type="match status" value="1"/>
</dbReference>
<dbReference type="AlphaFoldDB" id="A0A0L0VQJ9"/>
<organism evidence="1 2">
    <name type="scientific">Puccinia striiformis f. sp. tritici PST-78</name>
    <dbReference type="NCBI Taxonomy" id="1165861"/>
    <lineage>
        <taxon>Eukaryota</taxon>
        <taxon>Fungi</taxon>
        <taxon>Dikarya</taxon>
        <taxon>Basidiomycota</taxon>
        <taxon>Pucciniomycotina</taxon>
        <taxon>Pucciniomycetes</taxon>
        <taxon>Pucciniales</taxon>
        <taxon>Pucciniaceae</taxon>
        <taxon>Puccinia</taxon>
    </lineage>
</organism>
<comment type="caution">
    <text evidence="1">The sequence shown here is derived from an EMBL/GenBank/DDBJ whole genome shotgun (WGS) entry which is preliminary data.</text>
</comment>
<reference evidence="2" key="1">
    <citation type="submission" date="2014-03" db="EMBL/GenBank/DDBJ databases">
        <title>The Genome Sequence of Puccinia striiformis f. sp. tritici PST-78.</title>
        <authorList>
            <consortium name="The Broad Institute Genome Sequencing Platform"/>
            <person name="Cuomo C."/>
            <person name="Hulbert S."/>
            <person name="Chen X."/>
            <person name="Walker B."/>
            <person name="Young S.K."/>
            <person name="Zeng Q."/>
            <person name="Gargeya S."/>
            <person name="Fitzgerald M."/>
            <person name="Haas B."/>
            <person name="Abouelleil A."/>
            <person name="Alvarado L."/>
            <person name="Arachchi H.M."/>
            <person name="Berlin A.M."/>
            <person name="Chapman S.B."/>
            <person name="Goldberg J."/>
            <person name="Griggs A."/>
            <person name="Gujja S."/>
            <person name="Hansen M."/>
            <person name="Howarth C."/>
            <person name="Imamovic A."/>
            <person name="Larimer J."/>
            <person name="McCowan C."/>
            <person name="Montmayeur A."/>
            <person name="Murphy C."/>
            <person name="Neiman D."/>
            <person name="Pearson M."/>
            <person name="Priest M."/>
            <person name="Roberts A."/>
            <person name="Saif S."/>
            <person name="Shea T."/>
            <person name="Sisk P."/>
            <person name="Sykes S."/>
            <person name="Wortman J."/>
            <person name="Nusbaum C."/>
            <person name="Birren B."/>
        </authorList>
    </citation>
    <scope>NUCLEOTIDE SEQUENCE [LARGE SCALE GENOMIC DNA]</scope>
    <source>
        <strain evidence="2">race PST-78</strain>
    </source>
</reference>
<dbReference type="EMBL" id="AJIL01000029">
    <property type="protein sequence ID" value="KNF01549.1"/>
    <property type="molecule type" value="Genomic_DNA"/>
</dbReference>
<dbReference type="Proteomes" id="UP000054564">
    <property type="component" value="Unassembled WGS sequence"/>
</dbReference>
<gene>
    <name evidence="1" type="ORF">PSTG_05329</name>
</gene>
<evidence type="ECO:0000313" key="1">
    <source>
        <dbReference type="EMBL" id="KNF01549.1"/>
    </source>
</evidence>
<proteinExistence type="predicted"/>
<accession>A0A0L0VQJ9</accession>
<name>A0A0L0VQJ9_9BASI</name>
<evidence type="ECO:0000313" key="2">
    <source>
        <dbReference type="Proteomes" id="UP000054564"/>
    </source>
</evidence>